<evidence type="ECO:0000256" key="4">
    <source>
        <dbReference type="ARBA" id="ARBA00023136"/>
    </source>
</evidence>
<dbReference type="InterPro" id="IPR033985">
    <property type="entry name" value="SusD-like_N"/>
</dbReference>
<evidence type="ECO:0000313" key="9">
    <source>
        <dbReference type="Proteomes" id="UP000191055"/>
    </source>
</evidence>
<proteinExistence type="inferred from homology"/>
<dbReference type="Pfam" id="PF07980">
    <property type="entry name" value="SusD_RagB"/>
    <property type="match status" value="1"/>
</dbReference>
<dbReference type="PROSITE" id="PS51257">
    <property type="entry name" value="PROKAR_LIPOPROTEIN"/>
    <property type="match status" value="1"/>
</dbReference>
<dbReference type="KEGG" id="asx:CDL62_02255"/>
<evidence type="ECO:0000256" key="5">
    <source>
        <dbReference type="ARBA" id="ARBA00023237"/>
    </source>
</evidence>
<keyword evidence="5" id="KW-0998">Cell outer membrane</keyword>
<dbReference type="InterPro" id="IPR011990">
    <property type="entry name" value="TPR-like_helical_dom_sf"/>
</dbReference>
<evidence type="ECO:0000313" key="8">
    <source>
        <dbReference type="EMBL" id="SKB86538.1"/>
    </source>
</evidence>
<evidence type="ECO:0000256" key="2">
    <source>
        <dbReference type="ARBA" id="ARBA00006275"/>
    </source>
</evidence>
<dbReference type="AlphaFoldDB" id="A0A1T5ERS0"/>
<gene>
    <name evidence="8" type="ORF">SAMN03080601_01371</name>
</gene>
<protein>
    <submittedName>
        <fullName evidence="8">Starch-binding associating with outer membrane</fullName>
    </submittedName>
</protein>
<keyword evidence="4" id="KW-0472">Membrane</keyword>
<organism evidence="8 9">
    <name type="scientific">Alkalitalea saponilacus</name>
    <dbReference type="NCBI Taxonomy" id="889453"/>
    <lineage>
        <taxon>Bacteria</taxon>
        <taxon>Pseudomonadati</taxon>
        <taxon>Bacteroidota</taxon>
        <taxon>Bacteroidia</taxon>
        <taxon>Marinilabiliales</taxon>
        <taxon>Marinilabiliaceae</taxon>
        <taxon>Alkalitalea</taxon>
    </lineage>
</organism>
<comment type="subcellular location">
    <subcellularLocation>
        <location evidence="1">Cell outer membrane</location>
    </subcellularLocation>
</comment>
<accession>A0A1T5ERS0</accession>
<comment type="similarity">
    <text evidence="2">Belongs to the SusD family.</text>
</comment>
<dbReference type="EMBL" id="FUYV01000006">
    <property type="protein sequence ID" value="SKB86538.1"/>
    <property type="molecule type" value="Genomic_DNA"/>
</dbReference>
<dbReference type="InterPro" id="IPR012944">
    <property type="entry name" value="SusD_RagB_dom"/>
</dbReference>
<evidence type="ECO:0000259" key="6">
    <source>
        <dbReference type="Pfam" id="PF07980"/>
    </source>
</evidence>
<name>A0A1T5ERS0_9BACT</name>
<dbReference type="Gene3D" id="1.25.40.390">
    <property type="match status" value="1"/>
</dbReference>
<dbReference type="OrthoDB" id="5694214at2"/>
<sequence length="623" mass="72184">MRKIGYILLILAGFAWVSCEDFLDTSSPSEFTHNVVFSSVAYTEYAIVGIYNIMTEDHVYSARLPLNFSTNSDIEFVGADANSYNDAGNRGYSNYYGIPENNHFNNTWIWLYRMIERSNLAIEGIQESPLMESNDRDIRNRMQAYLGEALALRALAYFELIKHFGDVPFKRESTKADGSNIYLPVTDRDEIYDYIISDLFEAEQILPWVNQMGYTSERITKGFVKGLIARMALYRGGYSIRNKAGFPTERGDNWEYYYEIANQQCREIMESGVHGLNPSYINIWKTLNSLEVDANFNENLFEVAHGLGQHGEMGYSIGVRFYPNNKYGYGNNTNVVNTSAYYFYLFDSTDVRRDATIAYYTYGNNETLEERFQGNPMSFNFQKWDQRWMNDAWLIGNLAASNKRGYGINWVMMRYSDVLLMFAETENALNNGPTGEAKEALKDVRRRAFAPEFHGDKVDSYVESLNNEEAFFNAIVDERAWEFGGEAIRKFDLIRWNLLVDKIAEQRQVLAQMITSRQHPVHGELPQRIFFRYEENDEIIDRSSINFYQNRGEELVEELWDIYSSVNWFDASSGNQEGWLERLFLFSSGLTQNRAGVYNRHLYPLPLNVISESQGLIEQHLGF</sequence>
<evidence type="ECO:0000256" key="3">
    <source>
        <dbReference type="ARBA" id="ARBA00022729"/>
    </source>
</evidence>
<dbReference type="GO" id="GO:0009279">
    <property type="term" value="C:cell outer membrane"/>
    <property type="evidence" value="ECO:0007669"/>
    <property type="project" value="UniProtKB-SubCell"/>
</dbReference>
<evidence type="ECO:0000256" key="1">
    <source>
        <dbReference type="ARBA" id="ARBA00004442"/>
    </source>
</evidence>
<dbReference type="SUPFAM" id="SSF48452">
    <property type="entry name" value="TPR-like"/>
    <property type="match status" value="1"/>
</dbReference>
<evidence type="ECO:0000259" key="7">
    <source>
        <dbReference type="Pfam" id="PF14322"/>
    </source>
</evidence>
<dbReference type="Pfam" id="PF14322">
    <property type="entry name" value="SusD-like_3"/>
    <property type="match status" value="1"/>
</dbReference>
<keyword evidence="3" id="KW-0732">Signal</keyword>
<reference evidence="8 9" key="1">
    <citation type="submission" date="2017-02" db="EMBL/GenBank/DDBJ databases">
        <authorList>
            <person name="Peterson S.W."/>
        </authorList>
    </citation>
    <scope>NUCLEOTIDE SEQUENCE [LARGE SCALE GENOMIC DNA]</scope>
    <source>
        <strain evidence="8 9">DSM 24412</strain>
    </source>
</reference>
<feature type="domain" description="SusD-like N-terminal" evidence="7">
    <location>
        <begin position="21"/>
        <end position="233"/>
    </location>
</feature>
<dbReference type="STRING" id="889453.SAMN03080601_01371"/>
<keyword evidence="9" id="KW-1185">Reference proteome</keyword>
<dbReference type="RefSeq" id="WP_079557148.1">
    <property type="nucleotide sequence ID" value="NZ_CP021904.1"/>
</dbReference>
<dbReference type="Proteomes" id="UP000191055">
    <property type="component" value="Unassembled WGS sequence"/>
</dbReference>
<feature type="domain" description="RagB/SusD" evidence="6">
    <location>
        <begin position="298"/>
        <end position="617"/>
    </location>
</feature>